<sequence>MLSYPATLSLWASPAPPGSTHDLAAARTHGTIDALASANITVLADKACLGAPDNAHVPYRGSRWRALSTAEKTADKAHARLRAIDPEVIATSGEPAPSHMT</sequence>
<keyword evidence="2" id="KW-0479">Metal-binding</keyword>
<feature type="domain" description="DDE Tnp4" evidence="3">
    <location>
        <begin position="9"/>
        <end position="84"/>
    </location>
</feature>
<dbReference type="Pfam" id="PF13359">
    <property type="entry name" value="DDE_Tnp_4"/>
    <property type="match status" value="1"/>
</dbReference>
<evidence type="ECO:0000259" key="3">
    <source>
        <dbReference type="Pfam" id="PF13359"/>
    </source>
</evidence>
<reference evidence="4 5" key="1">
    <citation type="submission" date="2023-07" db="EMBL/GenBank/DDBJ databases">
        <title>Sequencing the genomes of 1000 actinobacteria strains.</title>
        <authorList>
            <person name="Klenk H.-P."/>
        </authorList>
    </citation>
    <scope>NUCLEOTIDE SEQUENCE [LARGE SCALE GENOMIC DNA]</scope>
    <source>
        <strain evidence="4 5">DSM 44709</strain>
    </source>
</reference>
<evidence type="ECO:0000313" key="5">
    <source>
        <dbReference type="Proteomes" id="UP001240236"/>
    </source>
</evidence>
<dbReference type="InterPro" id="IPR027806">
    <property type="entry name" value="HARBI1_dom"/>
</dbReference>
<evidence type="ECO:0000256" key="2">
    <source>
        <dbReference type="ARBA" id="ARBA00022723"/>
    </source>
</evidence>
<comment type="caution">
    <text evidence="4">The sequence shown here is derived from an EMBL/GenBank/DDBJ whole genome shotgun (WGS) entry which is preliminary data.</text>
</comment>
<evidence type="ECO:0000256" key="1">
    <source>
        <dbReference type="ARBA" id="ARBA00001968"/>
    </source>
</evidence>
<dbReference type="Proteomes" id="UP001240236">
    <property type="component" value="Unassembled WGS sequence"/>
</dbReference>
<evidence type="ECO:0000313" key="4">
    <source>
        <dbReference type="EMBL" id="MDQ0364775.1"/>
    </source>
</evidence>
<dbReference type="RefSeq" id="WP_307236444.1">
    <property type="nucleotide sequence ID" value="NZ_JAUSUZ010000001.1"/>
</dbReference>
<organism evidence="4 5">
    <name type="scientific">Catenuloplanes indicus</name>
    <dbReference type="NCBI Taxonomy" id="137267"/>
    <lineage>
        <taxon>Bacteria</taxon>
        <taxon>Bacillati</taxon>
        <taxon>Actinomycetota</taxon>
        <taxon>Actinomycetes</taxon>
        <taxon>Micromonosporales</taxon>
        <taxon>Micromonosporaceae</taxon>
        <taxon>Catenuloplanes</taxon>
    </lineage>
</organism>
<keyword evidence="5" id="KW-1185">Reference proteome</keyword>
<dbReference type="GO" id="GO:0046872">
    <property type="term" value="F:metal ion binding"/>
    <property type="evidence" value="ECO:0007669"/>
    <property type="project" value="UniProtKB-KW"/>
</dbReference>
<comment type="cofactor">
    <cofactor evidence="1">
        <name>a divalent metal cation</name>
        <dbReference type="ChEBI" id="CHEBI:60240"/>
    </cofactor>
</comment>
<protein>
    <recommendedName>
        <fullName evidence="3">DDE Tnp4 domain-containing protein</fullName>
    </recommendedName>
</protein>
<name>A0AAE3VW57_9ACTN</name>
<accession>A0AAE3VW57</accession>
<proteinExistence type="predicted"/>
<dbReference type="AlphaFoldDB" id="A0AAE3VW57"/>
<gene>
    <name evidence="4" type="ORF">J2S42_001444</name>
</gene>
<dbReference type="EMBL" id="JAUSUZ010000001">
    <property type="protein sequence ID" value="MDQ0364775.1"/>
    <property type="molecule type" value="Genomic_DNA"/>
</dbReference>